<dbReference type="EMBL" id="VOLQ01000002">
    <property type="protein sequence ID" value="TWX71492.1"/>
    <property type="molecule type" value="Genomic_DNA"/>
</dbReference>
<dbReference type="RefSeq" id="WP_146797312.1">
    <property type="nucleotide sequence ID" value="NZ_VOLP01000003.1"/>
</dbReference>
<evidence type="ECO:0000313" key="3">
    <source>
        <dbReference type="Proteomes" id="UP000321525"/>
    </source>
</evidence>
<evidence type="ECO:0000313" key="1">
    <source>
        <dbReference type="EMBL" id="TWX62581.1"/>
    </source>
</evidence>
<reference evidence="2 4" key="1">
    <citation type="submission" date="2019-07" db="EMBL/GenBank/DDBJ databases">
        <title>Genomes of sea-ice associated Colwellia species.</title>
        <authorList>
            <person name="Bowman J.P."/>
        </authorList>
    </citation>
    <scope>NUCLEOTIDE SEQUENCE [LARGE SCALE GENOMIC DNA]</scope>
    <source>
        <strain evidence="1 3">ACAM 607</strain>
        <strain evidence="2 4">IC036</strain>
    </source>
</reference>
<name>A0A5C6QS99_9GAMM</name>
<evidence type="ECO:0000313" key="2">
    <source>
        <dbReference type="EMBL" id="TWX71492.1"/>
    </source>
</evidence>
<proteinExistence type="predicted"/>
<keyword evidence="3" id="KW-1185">Reference proteome</keyword>
<gene>
    <name evidence="1" type="ORF">ESZ26_01750</name>
    <name evidence="2" type="ORF">ESZ27_01360</name>
</gene>
<sequence>MTEQLPISIMPSNDLIETFNQIKSVCNKLEAQFNFQTLTANWYGDENNILLINLYLETQQFVDEEITKAHQGEISYFADDVFSVYQKERQQITCFIAVTPTELTLLQQERKLLPSYIQAKLQKVLNLIADKLTLFPI</sequence>
<comment type="caution">
    <text evidence="2">The sequence shown here is derived from an EMBL/GenBank/DDBJ whole genome shotgun (WGS) entry which is preliminary data.</text>
</comment>
<evidence type="ECO:0000313" key="4">
    <source>
        <dbReference type="Proteomes" id="UP000321917"/>
    </source>
</evidence>
<dbReference type="OrthoDB" id="6215342at2"/>
<accession>A0A5C6QS99</accession>
<dbReference type="EMBL" id="VOLR01000002">
    <property type="protein sequence ID" value="TWX62581.1"/>
    <property type="molecule type" value="Genomic_DNA"/>
</dbReference>
<dbReference type="AlphaFoldDB" id="A0A5C6QS99"/>
<organism evidence="2 4">
    <name type="scientific">Colwellia hornerae</name>
    <dbReference type="NCBI Taxonomy" id="89402"/>
    <lineage>
        <taxon>Bacteria</taxon>
        <taxon>Pseudomonadati</taxon>
        <taxon>Pseudomonadota</taxon>
        <taxon>Gammaproteobacteria</taxon>
        <taxon>Alteromonadales</taxon>
        <taxon>Colwelliaceae</taxon>
        <taxon>Colwellia</taxon>
    </lineage>
</organism>
<dbReference type="Proteomes" id="UP000321525">
    <property type="component" value="Unassembled WGS sequence"/>
</dbReference>
<protein>
    <submittedName>
        <fullName evidence="2">Uncharacterized protein</fullName>
    </submittedName>
</protein>
<dbReference type="Proteomes" id="UP000321917">
    <property type="component" value="Unassembled WGS sequence"/>
</dbReference>